<dbReference type="InterPro" id="IPR021424">
    <property type="entry name" value="PorA"/>
</dbReference>
<keyword evidence="6" id="KW-0902">Two-component regulatory system</keyword>
<dbReference type="InterPro" id="IPR036097">
    <property type="entry name" value="HisK_dim/P_sf"/>
</dbReference>
<evidence type="ECO:0000256" key="1">
    <source>
        <dbReference type="ARBA" id="ARBA00022553"/>
    </source>
</evidence>
<keyword evidence="3" id="KW-0547">Nucleotide-binding</keyword>
<dbReference type="SUPFAM" id="SSF55874">
    <property type="entry name" value="ATPase domain of HSP90 chaperone/DNA topoisomerase II/histidine kinase"/>
    <property type="match status" value="1"/>
</dbReference>
<keyword evidence="7" id="KW-1133">Transmembrane helix</keyword>
<keyword evidence="10" id="KW-1185">Reference proteome</keyword>
<dbReference type="InterPro" id="IPR005467">
    <property type="entry name" value="His_kinase_dom"/>
</dbReference>
<protein>
    <submittedName>
        <fullName evidence="9">Signal transduction histidine kinase</fullName>
    </submittedName>
</protein>
<keyword evidence="2" id="KW-0808">Transferase</keyword>
<keyword evidence="5" id="KW-0067">ATP-binding</keyword>
<dbReference type="InterPro" id="IPR004358">
    <property type="entry name" value="Sig_transdc_His_kin-like_C"/>
</dbReference>
<feature type="domain" description="Histidine kinase" evidence="8">
    <location>
        <begin position="294"/>
        <end position="493"/>
    </location>
</feature>
<dbReference type="CDD" id="cd00075">
    <property type="entry name" value="HATPase"/>
    <property type="match status" value="1"/>
</dbReference>
<evidence type="ECO:0000259" key="8">
    <source>
        <dbReference type="PROSITE" id="PS50109"/>
    </source>
</evidence>
<dbReference type="EMBL" id="FRFC01000003">
    <property type="protein sequence ID" value="SHO45005.1"/>
    <property type="molecule type" value="Genomic_DNA"/>
</dbReference>
<proteinExistence type="predicted"/>
<dbReference type="Proteomes" id="UP000232412">
    <property type="component" value="Unassembled WGS sequence"/>
</dbReference>
<dbReference type="PRINTS" id="PR00344">
    <property type="entry name" value="BCTRLSENSOR"/>
</dbReference>
<dbReference type="Gene3D" id="1.10.287.130">
    <property type="match status" value="1"/>
</dbReference>
<dbReference type="CDD" id="cd00082">
    <property type="entry name" value="HisKA"/>
    <property type="match status" value="1"/>
</dbReference>
<evidence type="ECO:0000313" key="9">
    <source>
        <dbReference type="EMBL" id="SHO45005.1"/>
    </source>
</evidence>
<name>A0A2H1EG35_9ARCH</name>
<dbReference type="RefSeq" id="WP_101009507.1">
    <property type="nucleotide sequence ID" value="NZ_FRFC01000003.1"/>
</dbReference>
<keyword evidence="7" id="KW-0812">Transmembrane</keyword>
<keyword evidence="4 9" id="KW-0418">Kinase</keyword>
<reference evidence="10" key="1">
    <citation type="submission" date="2016-12" db="EMBL/GenBank/DDBJ databases">
        <authorList>
            <person name="Herbold C."/>
        </authorList>
    </citation>
    <scope>NUCLEOTIDE SEQUENCE [LARGE SCALE GENOMIC DNA]</scope>
</reference>
<evidence type="ECO:0000256" key="3">
    <source>
        <dbReference type="ARBA" id="ARBA00022741"/>
    </source>
</evidence>
<dbReference type="PANTHER" id="PTHR43065">
    <property type="entry name" value="SENSOR HISTIDINE KINASE"/>
    <property type="match status" value="1"/>
</dbReference>
<dbReference type="InterPro" id="IPR003594">
    <property type="entry name" value="HATPase_dom"/>
</dbReference>
<evidence type="ECO:0000256" key="2">
    <source>
        <dbReference type="ARBA" id="ARBA00022679"/>
    </source>
</evidence>
<dbReference type="SMART" id="SM00387">
    <property type="entry name" value="HATPase_c"/>
    <property type="match status" value="1"/>
</dbReference>
<feature type="transmembrane region" description="Helical" evidence="7">
    <location>
        <begin position="7"/>
        <end position="26"/>
    </location>
</feature>
<organism evidence="9 10">
    <name type="scientific">Nitrosotalea sinensis</name>
    <dbReference type="NCBI Taxonomy" id="1499975"/>
    <lineage>
        <taxon>Archaea</taxon>
        <taxon>Nitrososphaerota</taxon>
        <taxon>Nitrososphaeria</taxon>
        <taxon>Nitrosotaleales</taxon>
        <taxon>Nitrosotaleaceae</taxon>
        <taxon>Nitrosotalea</taxon>
    </lineage>
</organism>
<dbReference type="PROSITE" id="PS50109">
    <property type="entry name" value="HIS_KIN"/>
    <property type="match status" value="1"/>
</dbReference>
<dbReference type="PANTHER" id="PTHR43065:SF10">
    <property type="entry name" value="PEROXIDE STRESS-ACTIVATED HISTIDINE KINASE MAK3"/>
    <property type="match status" value="1"/>
</dbReference>
<evidence type="ECO:0000256" key="7">
    <source>
        <dbReference type="SAM" id="Phobius"/>
    </source>
</evidence>
<evidence type="ECO:0000313" key="10">
    <source>
        <dbReference type="Proteomes" id="UP000232412"/>
    </source>
</evidence>
<dbReference type="Gene3D" id="3.30.565.10">
    <property type="entry name" value="Histidine kinase-like ATPase, C-terminal domain"/>
    <property type="match status" value="1"/>
</dbReference>
<dbReference type="InterPro" id="IPR036890">
    <property type="entry name" value="HATPase_C_sf"/>
</dbReference>
<dbReference type="Pfam" id="PF11271">
    <property type="entry name" value="PorA"/>
    <property type="match status" value="1"/>
</dbReference>
<dbReference type="GO" id="GO:0005524">
    <property type="term" value="F:ATP binding"/>
    <property type="evidence" value="ECO:0007669"/>
    <property type="project" value="UniProtKB-KW"/>
</dbReference>
<evidence type="ECO:0000256" key="4">
    <source>
        <dbReference type="ARBA" id="ARBA00022777"/>
    </source>
</evidence>
<keyword evidence="7" id="KW-0472">Membrane</keyword>
<dbReference type="InterPro" id="IPR003661">
    <property type="entry name" value="HisK_dim/P_dom"/>
</dbReference>
<dbReference type="SMART" id="SM00388">
    <property type="entry name" value="HisKA"/>
    <property type="match status" value="1"/>
</dbReference>
<gene>
    <name evidence="9" type="ORF">NSIN_20505</name>
</gene>
<dbReference type="GO" id="GO:0000155">
    <property type="term" value="F:phosphorelay sensor kinase activity"/>
    <property type="evidence" value="ECO:0007669"/>
    <property type="project" value="InterPro"/>
</dbReference>
<dbReference type="Pfam" id="PF00512">
    <property type="entry name" value="HisKA"/>
    <property type="match status" value="1"/>
</dbReference>
<dbReference type="OrthoDB" id="8127at2157"/>
<dbReference type="AlphaFoldDB" id="A0A2H1EG35"/>
<dbReference type="SUPFAM" id="SSF47384">
    <property type="entry name" value="Homodimeric domain of signal transducing histidine kinase"/>
    <property type="match status" value="1"/>
</dbReference>
<dbReference type="Pfam" id="PF02518">
    <property type="entry name" value="HATPase_c"/>
    <property type="match status" value="1"/>
</dbReference>
<accession>A0A2H1EG35</accession>
<evidence type="ECO:0000256" key="5">
    <source>
        <dbReference type="ARBA" id="ARBA00022840"/>
    </source>
</evidence>
<evidence type="ECO:0000256" key="6">
    <source>
        <dbReference type="ARBA" id="ARBA00023012"/>
    </source>
</evidence>
<keyword evidence="1" id="KW-0597">Phosphoprotein</keyword>
<sequence>MSSLKEFAFLIASTAAVIGIWFTAYVQESEKLNGDYQLYLEQNGEDQVANRIGGDLSSPFYLTESLIQKVTGTDGNYVTISSIVSGVNQDTGKEIFHSEQTYHVDAYSLTYKDVPKKQFGFKPGVQKQNYDFIHPMVFADVPLVYQNTDTVNGLEVYVFNAQTHNLDITGTSPLYPGVQILSNSNSTFWIEPTTGDLVKFEKSWIDYQVQNNKTIAINEKGWKKTTTYSSFILSEATKSKISDYYYNTRIMPILLGSLTVGVNVILILRSKLRRSTETLVKNAKLTAIGNLSARISHDLRNTLTVIKGEVSIMSMDENKDAKTNERLQRLNRAIDKMDNQIGEVLDFVREKPLKIEDISSTKLINRALEGMYVPEGVKITTPVQDVKMRGDYLKLETVLSNVVINAIQAIGKIGQVMISVEDKPDGIVMSITDTGPGIPEKHLSKIFEPLFTTKPLGTGLGLASCDAIIKSHGGKISVTNNPTTFTIWLPKDSK</sequence>